<dbReference type="InterPro" id="IPR014718">
    <property type="entry name" value="GH-type_carb-bd"/>
</dbReference>
<accession>A0A2U9IQM0</accession>
<dbReference type="GO" id="GO:0004034">
    <property type="term" value="F:aldose 1-epimerase activity"/>
    <property type="evidence" value="ECO:0007669"/>
    <property type="project" value="TreeGrafter"/>
</dbReference>
<reference evidence="1 2" key="1">
    <citation type="submission" date="2018-05" db="EMBL/GenBank/DDBJ databases">
        <title>Complete Genome Sequences of Extremely Thermoacidophilic, Metal-Mobilizing Type-Strain Members of the Archaeal Family Sulfolobaceae: Acidianus brierleyi DSM-1651T, Acidianus sulfidivorans DSM-18786T, Metallosphaera hakonensis DSM-7519T, and Metallosphaera prunae DSM-10039T.</title>
        <authorList>
            <person name="Counts J.A."/>
            <person name="Kelly R.M."/>
        </authorList>
    </citation>
    <scope>NUCLEOTIDE SEQUENCE [LARGE SCALE GENOMIC DNA]</scope>
    <source>
        <strain evidence="1 2">JP7</strain>
    </source>
</reference>
<evidence type="ECO:0000313" key="2">
    <source>
        <dbReference type="Proteomes" id="UP000248410"/>
    </source>
</evidence>
<dbReference type="KEGG" id="asul:DFR86_10600"/>
<sequence>MRIANQDTVAEIMESGAYLYSFKKNNKDIILKGNEQRRTHGGMALLIPYANRVKNAEYIWEGKKYELPKNKEGNSIHGLILDKQFSVIEKSENYVTLEYLLDHPGYPSKLYIKVTYSIDQEGLETKIFIENKGGIKSPLVVGAHPYFIVKGEWKITPSKVSKCILENKIPTGKIEEYNIIQRDYDDCFIIPSNVTLESEYSRIEIVKDENLKFVQIYTGEPNAVAVEPMSGAPDAYHNNLGLIVIKPKEIKEFYFKIKVNI</sequence>
<dbReference type="EMBL" id="CP029288">
    <property type="protein sequence ID" value="AWR98339.1"/>
    <property type="molecule type" value="Genomic_DNA"/>
</dbReference>
<dbReference type="PANTHER" id="PTHR10091">
    <property type="entry name" value="ALDOSE-1-EPIMERASE"/>
    <property type="match status" value="1"/>
</dbReference>
<dbReference type="GeneID" id="36838423"/>
<dbReference type="OrthoDB" id="39584at2157"/>
<dbReference type="GO" id="GO:0030246">
    <property type="term" value="F:carbohydrate binding"/>
    <property type="evidence" value="ECO:0007669"/>
    <property type="project" value="InterPro"/>
</dbReference>
<dbReference type="Pfam" id="PF01263">
    <property type="entry name" value="Aldose_epim"/>
    <property type="match status" value="1"/>
</dbReference>
<dbReference type="GO" id="GO:0006006">
    <property type="term" value="P:glucose metabolic process"/>
    <property type="evidence" value="ECO:0007669"/>
    <property type="project" value="TreeGrafter"/>
</dbReference>
<keyword evidence="2" id="KW-1185">Reference proteome</keyword>
<dbReference type="CDD" id="cd01081">
    <property type="entry name" value="Aldose_epim"/>
    <property type="match status" value="1"/>
</dbReference>
<dbReference type="InterPro" id="IPR008183">
    <property type="entry name" value="Aldose_1/G6P_1-epimerase"/>
</dbReference>
<dbReference type="GO" id="GO:0033499">
    <property type="term" value="P:galactose catabolic process via UDP-galactose, Leloir pathway"/>
    <property type="evidence" value="ECO:0007669"/>
    <property type="project" value="TreeGrafter"/>
</dbReference>
<dbReference type="RefSeq" id="WP_110381215.1">
    <property type="nucleotide sequence ID" value="NZ_CP029288.2"/>
</dbReference>
<name>A0A2U9IQM0_9CREN</name>
<dbReference type="AlphaFoldDB" id="A0A2U9IQM0"/>
<evidence type="ECO:0000313" key="1">
    <source>
        <dbReference type="EMBL" id="AWR98339.1"/>
    </source>
</evidence>
<dbReference type="InterPro" id="IPR011013">
    <property type="entry name" value="Gal_mutarotase_sf_dom"/>
</dbReference>
<dbReference type="SUPFAM" id="SSF74650">
    <property type="entry name" value="Galactose mutarotase-like"/>
    <property type="match status" value="1"/>
</dbReference>
<organism evidence="1 2">
    <name type="scientific">Acidianus sulfidivorans JP7</name>
    <dbReference type="NCBI Taxonomy" id="619593"/>
    <lineage>
        <taxon>Archaea</taxon>
        <taxon>Thermoproteota</taxon>
        <taxon>Thermoprotei</taxon>
        <taxon>Sulfolobales</taxon>
        <taxon>Sulfolobaceae</taxon>
        <taxon>Acidianus</taxon>
    </lineage>
</organism>
<dbReference type="Gene3D" id="2.70.98.10">
    <property type="match status" value="1"/>
</dbReference>
<gene>
    <name evidence="1" type="ORF">DFR86_10600</name>
</gene>
<protein>
    <submittedName>
        <fullName evidence="1">Aldose 1-epimerase</fullName>
    </submittedName>
</protein>
<proteinExistence type="predicted"/>
<dbReference type="PANTHER" id="PTHR10091:SF0">
    <property type="entry name" value="GALACTOSE MUTAROTASE"/>
    <property type="match status" value="1"/>
</dbReference>
<dbReference type="Proteomes" id="UP000248410">
    <property type="component" value="Chromosome"/>
</dbReference>